<proteinExistence type="predicted"/>
<accession>X0SZ69</accession>
<reference evidence="3" key="1">
    <citation type="journal article" date="2014" name="Front. Microbiol.">
        <title>High frequency of phylogenetically diverse reductive dehalogenase-homologous genes in deep subseafloor sedimentary metagenomes.</title>
        <authorList>
            <person name="Kawai M."/>
            <person name="Futagami T."/>
            <person name="Toyoda A."/>
            <person name="Takaki Y."/>
            <person name="Nishi S."/>
            <person name="Hori S."/>
            <person name="Arai W."/>
            <person name="Tsubouchi T."/>
            <person name="Morono Y."/>
            <person name="Uchiyama I."/>
            <person name="Ito T."/>
            <person name="Fujiyama A."/>
            <person name="Inagaki F."/>
            <person name="Takami H."/>
        </authorList>
    </citation>
    <scope>NUCLEOTIDE SEQUENCE</scope>
    <source>
        <strain evidence="3">Expedition CK06-06</strain>
    </source>
</reference>
<dbReference type="Pfam" id="PF07068">
    <property type="entry name" value="Gp23"/>
    <property type="match status" value="1"/>
</dbReference>
<feature type="non-terminal residue" evidence="3">
    <location>
        <position position="1"/>
    </location>
</feature>
<evidence type="ECO:0000256" key="1">
    <source>
        <dbReference type="ARBA" id="ARBA00004328"/>
    </source>
</evidence>
<protein>
    <submittedName>
        <fullName evidence="3">Uncharacterized protein</fullName>
    </submittedName>
</protein>
<comment type="subcellular location">
    <subcellularLocation>
        <location evidence="1">Virion</location>
    </subcellularLocation>
</comment>
<dbReference type="AlphaFoldDB" id="X0SZ69"/>
<sequence>REYHLDYYPHWLYLLRMEMEIEKTYIPHLYPEYKHLSPEEIDAQYTEVYDRWTWDTGTDEDRALLEKLDIERHHRKNNKAQKLKARWTVESQQTLVSEISEELVNEMAEEITKEIDAEILRTIKPI</sequence>
<dbReference type="GO" id="GO:0044423">
    <property type="term" value="C:virion component"/>
    <property type="evidence" value="ECO:0007669"/>
    <property type="project" value="UniProtKB-KW"/>
</dbReference>
<keyword evidence="2" id="KW-0946">Virion</keyword>
<comment type="caution">
    <text evidence="3">The sequence shown here is derived from an EMBL/GenBank/DDBJ whole genome shotgun (WGS) entry which is preliminary data.</text>
</comment>
<evidence type="ECO:0000313" key="3">
    <source>
        <dbReference type="EMBL" id="GAF80431.1"/>
    </source>
</evidence>
<organism evidence="3">
    <name type="scientific">marine sediment metagenome</name>
    <dbReference type="NCBI Taxonomy" id="412755"/>
    <lineage>
        <taxon>unclassified sequences</taxon>
        <taxon>metagenomes</taxon>
        <taxon>ecological metagenomes</taxon>
    </lineage>
</organism>
<name>X0SZ69_9ZZZZ</name>
<gene>
    <name evidence="3" type="ORF">S01H1_11573</name>
</gene>
<dbReference type="EMBL" id="BARS01005903">
    <property type="protein sequence ID" value="GAF80431.1"/>
    <property type="molecule type" value="Genomic_DNA"/>
</dbReference>
<evidence type="ECO:0000256" key="2">
    <source>
        <dbReference type="ARBA" id="ARBA00022844"/>
    </source>
</evidence>
<dbReference type="InterPro" id="IPR010762">
    <property type="entry name" value="Gp23/Gp24_T4-like"/>
</dbReference>